<evidence type="ECO:0000313" key="3">
    <source>
        <dbReference type="EMBL" id="BDE06319.1"/>
    </source>
</evidence>
<protein>
    <recommendedName>
        <fullName evidence="5">Tetratricopeptide repeat protein</fullName>
    </recommendedName>
</protein>
<dbReference type="InterPro" id="IPR011990">
    <property type="entry name" value="TPR-like_helical_dom_sf"/>
</dbReference>
<evidence type="ECO:0008006" key="5">
    <source>
        <dbReference type="Google" id="ProtNLM"/>
    </source>
</evidence>
<feature type="signal peptide" evidence="2">
    <location>
        <begin position="1"/>
        <end position="26"/>
    </location>
</feature>
<evidence type="ECO:0000256" key="1">
    <source>
        <dbReference type="PROSITE-ProRule" id="PRU00339"/>
    </source>
</evidence>
<dbReference type="RefSeq" id="WP_317997285.1">
    <property type="nucleotide sequence ID" value="NZ_AP025523.1"/>
</dbReference>
<feature type="repeat" description="TPR" evidence="1">
    <location>
        <begin position="34"/>
        <end position="67"/>
    </location>
</feature>
<keyword evidence="4" id="KW-1185">Reference proteome</keyword>
<name>A0AAN1XVT9_UNVUL</name>
<dbReference type="PROSITE" id="PS51257">
    <property type="entry name" value="PROKAR_LIPOPROTEIN"/>
    <property type="match status" value="1"/>
</dbReference>
<dbReference type="Proteomes" id="UP001317532">
    <property type="component" value="Chromosome"/>
</dbReference>
<dbReference type="PROSITE" id="PS50005">
    <property type="entry name" value="TPR"/>
    <property type="match status" value="1"/>
</dbReference>
<keyword evidence="2" id="KW-0732">Signal</keyword>
<sequence length="222" mass="24412">MQTPPLRSFAVTVALAMLPLATTGCASDVAHWIAQTRNRQGDVSLSRGNYPDASVAYQLALKIDPTNQHARTGLVDVQLTLAKTFFAASKFEDAIDALAVAAKYAPSDDRVQSMRNEIEQSEIKRDIVVSNYPSYKVTGAALRRSFEQLKTQNNDLLLALKRFDYTYDTADLSAAIRQSYALNDEVARLTGRLVQYRQLVESGIPEHGTENLAPPASLLPLP</sequence>
<evidence type="ECO:0000256" key="2">
    <source>
        <dbReference type="SAM" id="SignalP"/>
    </source>
</evidence>
<accession>A0AAN1XVT9</accession>
<dbReference type="SUPFAM" id="SSF48452">
    <property type="entry name" value="TPR-like"/>
    <property type="match status" value="1"/>
</dbReference>
<dbReference type="Pfam" id="PF14559">
    <property type="entry name" value="TPR_19"/>
    <property type="match status" value="1"/>
</dbReference>
<gene>
    <name evidence="3" type="ORF">WPS_15950</name>
</gene>
<keyword evidence="1" id="KW-0802">TPR repeat</keyword>
<reference evidence="3 4" key="1">
    <citation type="journal article" date="2022" name="ISME Commun">
        <title>Vulcanimicrobium alpinus gen. nov. sp. nov., the first cultivated representative of the candidate phylum 'Eremiobacterota', is a metabolically versatile aerobic anoxygenic phototroph.</title>
        <authorList>
            <person name="Yabe S."/>
            <person name="Muto K."/>
            <person name="Abe K."/>
            <person name="Yokota A."/>
            <person name="Staudigel H."/>
            <person name="Tebo B.M."/>
        </authorList>
    </citation>
    <scope>NUCLEOTIDE SEQUENCE [LARGE SCALE GENOMIC DNA]</scope>
    <source>
        <strain evidence="3 4">WC8-2</strain>
    </source>
</reference>
<dbReference type="SMART" id="SM00028">
    <property type="entry name" value="TPR"/>
    <property type="match status" value="2"/>
</dbReference>
<dbReference type="InterPro" id="IPR019734">
    <property type="entry name" value="TPR_rpt"/>
</dbReference>
<organism evidence="3 4">
    <name type="scientific">Vulcanimicrobium alpinum</name>
    <dbReference type="NCBI Taxonomy" id="3016050"/>
    <lineage>
        <taxon>Bacteria</taxon>
        <taxon>Bacillati</taxon>
        <taxon>Vulcanimicrobiota</taxon>
        <taxon>Vulcanimicrobiia</taxon>
        <taxon>Vulcanimicrobiales</taxon>
        <taxon>Vulcanimicrobiaceae</taxon>
        <taxon>Vulcanimicrobium</taxon>
    </lineage>
</organism>
<dbReference type="AlphaFoldDB" id="A0AAN1XVT9"/>
<evidence type="ECO:0000313" key="4">
    <source>
        <dbReference type="Proteomes" id="UP001317532"/>
    </source>
</evidence>
<feature type="chain" id="PRO_5043007505" description="Tetratricopeptide repeat protein" evidence="2">
    <location>
        <begin position="27"/>
        <end position="222"/>
    </location>
</feature>
<proteinExistence type="predicted"/>
<dbReference type="Gene3D" id="1.25.40.10">
    <property type="entry name" value="Tetratricopeptide repeat domain"/>
    <property type="match status" value="1"/>
</dbReference>
<dbReference type="KEGG" id="vab:WPS_15950"/>
<dbReference type="EMBL" id="AP025523">
    <property type="protein sequence ID" value="BDE06319.1"/>
    <property type="molecule type" value="Genomic_DNA"/>
</dbReference>